<evidence type="ECO:0000256" key="9">
    <source>
        <dbReference type="ARBA" id="ARBA00023170"/>
    </source>
</evidence>
<dbReference type="SMART" id="SM00918">
    <property type="entry name" value="Lig_chan-Glu_bd"/>
    <property type="match status" value="1"/>
</dbReference>
<dbReference type="FunFam" id="3.40.190.10:FF:000061">
    <property type="entry name" value="Glutamate receptor, ionotropic kainate"/>
    <property type="match status" value="1"/>
</dbReference>
<dbReference type="OrthoDB" id="5984008at2759"/>
<evidence type="ECO:0000259" key="21">
    <source>
        <dbReference type="SMART" id="SM00918"/>
    </source>
</evidence>
<dbReference type="Pfam" id="PF10613">
    <property type="entry name" value="Lig_chan-Glu_bd"/>
    <property type="match status" value="1"/>
</dbReference>
<evidence type="ECO:0000256" key="16">
    <source>
        <dbReference type="PIRSR" id="PIRSR601508-2"/>
    </source>
</evidence>
<feature type="binding site" evidence="15">
    <location>
        <position position="682"/>
    </location>
    <ligand>
        <name>L-glutamate</name>
        <dbReference type="ChEBI" id="CHEBI:29985"/>
    </ligand>
</feature>
<gene>
    <name evidence="23" type="primary">LOC115879226</name>
</gene>
<reference evidence="23" key="1">
    <citation type="submission" date="2025-08" db="UniProtKB">
        <authorList>
            <consortium name="RefSeq"/>
        </authorList>
    </citation>
    <scope>IDENTIFICATION</scope>
    <source>
        <tissue evidence="23">Gonads</tissue>
    </source>
</reference>
<dbReference type="Pfam" id="PF00060">
    <property type="entry name" value="Lig_chan"/>
    <property type="match status" value="1"/>
</dbReference>
<dbReference type="PANTHER" id="PTHR18966">
    <property type="entry name" value="IONOTROPIC GLUTAMATE RECEPTOR"/>
    <property type="match status" value="1"/>
</dbReference>
<evidence type="ECO:0000256" key="5">
    <source>
        <dbReference type="ARBA" id="ARBA00022989"/>
    </source>
</evidence>
<keyword evidence="9" id="KW-0675">Receptor</keyword>
<feature type="domain" description="Ionotropic glutamate receptor L-glutamate and glycine-binding" evidence="21">
    <location>
        <begin position="432"/>
        <end position="499"/>
    </location>
</feature>
<dbReference type="InterPro" id="IPR019594">
    <property type="entry name" value="Glu/Gly-bd"/>
</dbReference>
<dbReference type="Gene3D" id="1.10.287.70">
    <property type="match status" value="1"/>
</dbReference>
<keyword evidence="5 18" id="KW-1133">Transmembrane helix</keyword>
<evidence type="ECO:0000256" key="17">
    <source>
        <dbReference type="PIRSR" id="PIRSR601508-3"/>
    </source>
</evidence>
<feature type="binding site" evidence="15">
    <location>
        <position position="515"/>
    </location>
    <ligand>
        <name>L-glutamate</name>
        <dbReference type="ChEBI" id="CHEBI:29985"/>
    </ligand>
</feature>
<dbReference type="InterPro" id="IPR001320">
    <property type="entry name" value="Iontro_rcpt_C"/>
</dbReference>
<dbReference type="Gene3D" id="3.40.190.10">
    <property type="entry name" value="Periplasmic binding protein-like II"/>
    <property type="match status" value="1"/>
</dbReference>
<proteinExistence type="inferred from homology"/>
<evidence type="ECO:0000313" key="23">
    <source>
        <dbReference type="RefSeq" id="XP_030751787.1"/>
    </source>
</evidence>
<keyword evidence="13" id="KW-0407">Ion channel</keyword>
<dbReference type="CDD" id="cd06382">
    <property type="entry name" value="PBP1_iGluR_Kainate"/>
    <property type="match status" value="1"/>
</dbReference>
<feature type="chain" id="PRO_5027075995" evidence="19">
    <location>
        <begin position="20"/>
        <end position="885"/>
    </location>
</feature>
<dbReference type="RefSeq" id="XP_030751787.1">
    <property type="nucleotide sequence ID" value="XM_030895927.1"/>
</dbReference>
<feature type="binding site" evidence="15">
    <location>
        <position position="510"/>
    </location>
    <ligand>
        <name>L-glutamate</name>
        <dbReference type="ChEBI" id="CHEBI:29985"/>
    </ligand>
</feature>
<feature type="site" description="Crucial to convey clamshell closure to channel opening" evidence="16">
    <location>
        <position position="660"/>
    </location>
</feature>
<dbReference type="InterPro" id="IPR001828">
    <property type="entry name" value="ANF_lig-bd_rcpt"/>
</dbReference>
<keyword evidence="2" id="KW-0813">Transport</keyword>
<evidence type="ECO:0000256" key="8">
    <source>
        <dbReference type="ARBA" id="ARBA00023136"/>
    </source>
</evidence>
<keyword evidence="7" id="KW-0406">Ion transport</keyword>
<accession>A0A6J2XKH4</accession>
<dbReference type="FunFam" id="1.10.287.70:FF:000010">
    <property type="entry name" value="Putative glutamate receptor ionotropic kainate 1"/>
    <property type="match status" value="1"/>
</dbReference>
<dbReference type="GO" id="GO:0038023">
    <property type="term" value="F:signaling receptor activity"/>
    <property type="evidence" value="ECO:0007669"/>
    <property type="project" value="InterPro"/>
</dbReference>
<feature type="domain" description="Ionotropic glutamate receptor C-terminal" evidence="20">
    <location>
        <begin position="422"/>
        <end position="795"/>
    </location>
</feature>
<dbReference type="Pfam" id="PF01094">
    <property type="entry name" value="ANF_receptor"/>
    <property type="match status" value="1"/>
</dbReference>
<dbReference type="GO" id="GO:0015276">
    <property type="term" value="F:ligand-gated monoatomic ion channel activity"/>
    <property type="evidence" value="ECO:0007669"/>
    <property type="project" value="InterPro"/>
</dbReference>
<protein>
    <submittedName>
        <fullName evidence="23">Glutamate receptor ionotropic, kainate 2-like</fullName>
    </submittedName>
</protein>
<feature type="binding site" evidence="15">
    <location>
        <position position="681"/>
    </location>
    <ligand>
        <name>L-glutamate</name>
        <dbReference type="ChEBI" id="CHEBI:29985"/>
    </ligand>
</feature>
<feature type="transmembrane region" description="Helical" evidence="18">
    <location>
        <begin position="630"/>
        <end position="651"/>
    </location>
</feature>
<evidence type="ECO:0000256" key="2">
    <source>
        <dbReference type="ARBA" id="ARBA00022448"/>
    </source>
</evidence>
<dbReference type="SUPFAM" id="SSF53850">
    <property type="entry name" value="Periplasmic binding protein-like II"/>
    <property type="match status" value="1"/>
</dbReference>
<dbReference type="Proteomes" id="UP000504635">
    <property type="component" value="Unplaced"/>
</dbReference>
<feature type="disulfide bond" evidence="17">
    <location>
        <begin position="744"/>
        <end position="802"/>
    </location>
</feature>
<keyword evidence="12" id="KW-1071">Ligand-gated ion channel</keyword>
<dbReference type="PRINTS" id="PR00177">
    <property type="entry name" value="NMDARECEPTOR"/>
</dbReference>
<dbReference type="Gene3D" id="3.40.50.2300">
    <property type="match status" value="2"/>
</dbReference>
<dbReference type="SUPFAM" id="SSF53822">
    <property type="entry name" value="Periplasmic binding protein-like I"/>
    <property type="match status" value="1"/>
</dbReference>
<evidence type="ECO:0000313" key="22">
    <source>
        <dbReference type="Proteomes" id="UP000504635"/>
    </source>
</evidence>
<sequence>MKIIRLVWLCVVIINGLYCFNNNNKERENLNIAIFINDNEYTDLTTNAIKNAVNVIKVKTKYNVIDHVIRLKEENGYEAGQIFCELLSNGLAAVFGPESFALNEVIESTALSLQLPHFQIFWNPKLLPQDSENRSTIFNLHPQSADLSKALATLIRDNDWSSYTIIYEEESGLVRLRESLKDRKSADPIVSFRKLGPGPDYRTVLKQIKNSEDVHFILDCRADRILDVLRQAKQVKLLEDYHSYILTDLDAHTLDWTEFKEMPANITAFRFIDPASDVIKNIRKIWRVDATNIKTGTALLYDALNVFITAFRDMAAKEDPIIKPLDCDDYEFSEHGQRIGELVRKPPKTSKKILPGPLSDPIYFDDSGQRTNIDLQIIERSKTEVGFRVSGTWNSKKPNVIRYAVTSEEREKELQKEIQQKNFRVVSKIGAPYLMHRSPPPGKSLYGNDRWEGYALDLMQEICHILNCSYTFEEVPDGKYGNYDPDKKEWNGLIGHLLNRKADLAVCDLTITYERRRAVDFTMPFMTLGISVLYAKAVKEPPELLAFAHPLTLNIWLYMATSYLVISMIIFLVARLNPNDWENPHPCDPNPEELENIWTIRNCCWLTLGSIMAQGCDLLPKGVSTRMATAAWWFFSLIMTTSYTANMAAFLTMSRMGLTIEKAEDLATQTKIKYGCVAGGSTSSFFQDTNFSTYHQMWVQMESADPTVFESSNTDGVKRVLNSKRKYAFLMESSSIEYETERNCDLIQVGGMIDSKGYGIAMTANFQYRKAFNEAILKMQEMGILSRLKTKWWTEMNGGGVCKEEEHADDNAAAELGLDHVGGVFVVLAVGVVIALTFATCEFIWMVKKVAIREHMGFNRALMQELRFVLNIWERKKVIKKNTEK</sequence>
<name>A0A6J2XKH4_SITOR</name>
<evidence type="ECO:0000256" key="3">
    <source>
        <dbReference type="ARBA" id="ARBA00022475"/>
    </source>
</evidence>
<dbReference type="InterPro" id="IPR001508">
    <property type="entry name" value="Iono_Glu_rcpt_met"/>
</dbReference>
<evidence type="ECO:0000259" key="20">
    <source>
        <dbReference type="SMART" id="SM00079"/>
    </source>
</evidence>
<evidence type="ECO:0000256" key="1">
    <source>
        <dbReference type="ARBA" id="ARBA00008685"/>
    </source>
</evidence>
<dbReference type="InterPro" id="IPR015683">
    <property type="entry name" value="Ionotropic_Glu_rcpt"/>
</dbReference>
<evidence type="ECO:0000256" key="19">
    <source>
        <dbReference type="SAM" id="SignalP"/>
    </source>
</evidence>
<dbReference type="InterPro" id="IPR028082">
    <property type="entry name" value="Peripla_BP_I"/>
</dbReference>
<feature type="site" description="Interaction with the cone snail toxin Con-ikot-ikot" evidence="16">
    <location>
        <position position="778"/>
    </location>
</feature>
<keyword evidence="10" id="KW-0325">Glycoprotein</keyword>
<dbReference type="GeneID" id="115879226"/>
<evidence type="ECO:0000256" key="12">
    <source>
        <dbReference type="ARBA" id="ARBA00023286"/>
    </source>
</evidence>
<feature type="signal peptide" evidence="19">
    <location>
        <begin position="1"/>
        <end position="19"/>
    </location>
</feature>
<keyword evidence="22" id="KW-1185">Reference proteome</keyword>
<evidence type="ECO:0000256" key="14">
    <source>
        <dbReference type="ARBA" id="ARBA00034104"/>
    </source>
</evidence>
<evidence type="ECO:0000256" key="13">
    <source>
        <dbReference type="ARBA" id="ARBA00023303"/>
    </source>
</evidence>
<keyword evidence="17" id="KW-1015">Disulfide bond</keyword>
<dbReference type="FunFam" id="3.40.190.10:FF:000178">
    <property type="entry name" value="Glutamate receptor subunit"/>
    <property type="match status" value="1"/>
</dbReference>
<feature type="transmembrane region" description="Helical" evidence="18">
    <location>
        <begin position="824"/>
        <end position="847"/>
    </location>
</feature>
<organism evidence="22 23">
    <name type="scientific">Sitophilus oryzae</name>
    <name type="common">Rice weevil</name>
    <name type="synonym">Curculio oryzae</name>
    <dbReference type="NCBI Taxonomy" id="7048"/>
    <lineage>
        <taxon>Eukaryota</taxon>
        <taxon>Metazoa</taxon>
        <taxon>Ecdysozoa</taxon>
        <taxon>Arthropoda</taxon>
        <taxon>Hexapoda</taxon>
        <taxon>Insecta</taxon>
        <taxon>Pterygota</taxon>
        <taxon>Neoptera</taxon>
        <taxon>Endopterygota</taxon>
        <taxon>Coleoptera</taxon>
        <taxon>Polyphaga</taxon>
        <taxon>Cucujiformia</taxon>
        <taxon>Curculionidae</taxon>
        <taxon>Dryophthorinae</taxon>
        <taxon>Sitophilus</taxon>
    </lineage>
</organism>
<dbReference type="AlphaFoldDB" id="A0A6J2XKH4"/>
<feature type="binding site" evidence="15">
    <location>
        <position position="732"/>
    </location>
    <ligand>
        <name>L-glutamate</name>
        <dbReference type="ChEBI" id="CHEBI:29985"/>
    </ligand>
</feature>
<feature type="transmembrane region" description="Helical" evidence="18">
    <location>
        <begin position="555"/>
        <end position="574"/>
    </location>
</feature>
<evidence type="ECO:0000256" key="7">
    <source>
        <dbReference type="ARBA" id="ARBA00023065"/>
    </source>
</evidence>
<comment type="subcellular location">
    <subcellularLocation>
        <location evidence="14">Postsynaptic cell membrane</location>
        <topology evidence="14">Multi-pass membrane protein</topology>
    </subcellularLocation>
</comment>
<dbReference type="KEGG" id="soy:115879226"/>
<keyword evidence="6" id="KW-0770">Synapse</keyword>
<evidence type="ECO:0000256" key="6">
    <source>
        <dbReference type="ARBA" id="ARBA00023018"/>
    </source>
</evidence>
<dbReference type="GO" id="GO:0045211">
    <property type="term" value="C:postsynaptic membrane"/>
    <property type="evidence" value="ECO:0007669"/>
    <property type="project" value="UniProtKB-SubCell"/>
</dbReference>
<evidence type="ECO:0000256" key="4">
    <source>
        <dbReference type="ARBA" id="ARBA00022692"/>
    </source>
</evidence>
<dbReference type="InParanoid" id="A0A6J2XKH4"/>
<keyword evidence="3" id="KW-1003">Cell membrane</keyword>
<keyword evidence="19" id="KW-0732">Signal</keyword>
<dbReference type="SMART" id="SM00079">
    <property type="entry name" value="PBPe"/>
    <property type="match status" value="1"/>
</dbReference>
<keyword evidence="4 18" id="KW-0812">Transmembrane</keyword>
<evidence type="ECO:0000256" key="11">
    <source>
        <dbReference type="ARBA" id="ARBA00023257"/>
    </source>
</evidence>
<keyword evidence="8 18" id="KW-0472">Membrane</keyword>
<keyword evidence="11" id="KW-0628">Postsynaptic cell membrane</keyword>
<evidence type="ECO:0000256" key="18">
    <source>
        <dbReference type="SAM" id="Phobius"/>
    </source>
</evidence>
<evidence type="ECO:0000256" key="10">
    <source>
        <dbReference type="ARBA" id="ARBA00023180"/>
    </source>
</evidence>
<evidence type="ECO:0000256" key="15">
    <source>
        <dbReference type="PIRSR" id="PIRSR601508-1"/>
    </source>
</evidence>
<comment type="similarity">
    <text evidence="1">Belongs to the glutamate-gated ion channel (TC 1.A.10.1) family.</text>
</comment>